<keyword evidence="2" id="KW-0067">ATP-binding</keyword>
<dbReference type="PANTHER" id="PTHR43384:SF4">
    <property type="entry name" value="CELLULOSE BIOSYNTHESIS PROTEIN BCSQ-RELATED"/>
    <property type="match status" value="1"/>
</dbReference>
<reference evidence="3 4" key="1">
    <citation type="submission" date="2015-06" db="EMBL/GenBank/DDBJ databases">
        <title>Genome sequencing of Thermotogales isolates from hydrothermal vents.</title>
        <authorList>
            <person name="Haverkamp T.H."/>
            <person name="Kublanov I.V."/>
            <person name="Nesbo C.L."/>
        </authorList>
    </citation>
    <scope>NUCLEOTIDE SEQUENCE [LARGE SCALE GENOMIC DNA]</scope>
    <source>
        <strain evidence="4">ik275mar</strain>
    </source>
</reference>
<evidence type="ECO:0000313" key="4">
    <source>
        <dbReference type="Proteomes" id="UP000242616"/>
    </source>
</evidence>
<organism evidence="3 4">
    <name type="scientific">Thermosipho affectus</name>
    <dbReference type="NCBI Taxonomy" id="660294"/>
    <lineage>
        <taxon>Bacteria</taxon>
        <taxon>Thermotogati</taxon>
        <taxon>Thermotogota</taxon>
        <taxon>Thermotogae</taxon>
        <taxon>Thermotogales</taxon>
        <taxon>Fervidobacteriaceae</taxon>
        <taxon>Thermosipho</taxon>
    </lineage>
</organism>
<evidence type="ECO:0000313" key="3">
    <source>
        <dbReference type="EMBL" id="ONN26758.1"/>
    </source>
</evidence>
<dbReference type="InterPro" id="IPR025501">
    <property type="entry name" value="MinD_FleN"/>
</dbReference>
<proteinExistence type="predicted"/>
<comment type="caution">
    <text evidence="3">The sequence shown here is derived from an EMBL/GenBank/DDBJ whole genome shotgun (WGS) entry which is preliminary data.</text>
</comment>
<dbReference type="Pfam" id="PF10609">
    <property type="entry name" value="ParA"/>
    <property type="match status" value="1"/>
</dbReference>
<evidence type="ECO:0000256" key="1">
    <source>
        <dbReference type="ARBA" id="ARBA00022741"/>
    </source>
</evidence>
<dbReference type="SUPFAM" id="SSF52540">
    <property type="entry name" value="P-loop containing nucleoside triphosphate hydrolases"/>
    <property type="match status" value="1"/>
</dbReference>
<dbReference type="InterPro" id="IPR050625">
    <property type="entry name" value="ParA/MinD_ATPase"/>
</dbReference>
<dbReference type="InterPro" id="IPR033756">
    <property type="entry name" value="YlxH/NBP35"/>
</dbReference>
<dbReference type="EMBL" id="LBFC01000022">
    <property type="protein sequence ID" value="ONN26758.1"/>
    <property type="molecule type" value="Genomic_DNA"/>
</dbReference>
<dbReference type="InterPro" id="IPR027417">
    <property type="entry name" value="P-loop_NTPase"/>
</dbReference>
<accession>A0ABX3IJB9</accession>
<keyword evidence="4" id="KW-1185">Reference proteome</keyword>
<evidence type="ECO:0000256" key="2">
    <source>
        <dbReference type="ARBA" id="ARBA00022840"/>
    </source>
</evidence>
<dbReference type="PANTHER" id="PTHR43384">
    <property type="entry name" value="SEPTUM SITE-DETERMINING PROTEIN MIND HOMOLOG, CHLOROPLASTIC-RELATED"/>
    <property type="match status" value="1"/>
</dbReference>
<dbReference type="Gene3D" id="3.40.50.300">
    <property type="entry name" value="P-loop containing nucleotide triphosphate hydrolases"/>
    <property type="match status" value="1"/>
</dbReference>
<gene>
    <name evidence="3" type="ORF">XJ44_07790</name>
</gene>
<dbReference type="PIRSF" id="PIRSF003092">
    <property type="entry name" value="MinD"/>
    <property type="match status" value="1"/>
</dbReference>
<name>A0ABX3IJB9_9BACT</name>
<keyword evidence="1" id="KW-0547">Nucleotide-binding</keyword>
<sequence>MLNQARNLLNLGNVILVGSGKGGVGKTLITVNLSIILKTLGFKVLIFDLDVGFTNSDVLLNVHPKFSLSDLIMKKCEKKDVIYPTEYGVDLVNVGNDLETIFLFNENNVKEFYINFAQIAQNYDFILIDLPPGYNDNFAPFFNCANSTLVITTTQPTSLVNSYTFVKILIHKGVPSNNIHLVGNLIEQYRDSLQNLNRFSAVLEKFTGEKIGSLTLIKKHPTVEKSVYDRKPFVIDSPKIQPTFALYRIASILTKKEIPQKETILEKLLAFFKGVKQS</sequence>
<protein>
    <submittedName>
        <fullName evidence="3">Cobyrinic acid a,c-diamide synthase</fullName>
    </submittedName>
</protein>
<dbReference type="RefSeq" id="WP_077198633.1">
    <property type="nucleotide sequence ID" value="NZ_LBFC01000022.1"/>
</dbReference>
<dbReference type="Proteomes" id="UP000242616">
    <property type="component" value="Unassembled WGS sequence"/>
</dbReference>